<dbReference type="RefSeq" id="WP_006784942.1">
    <property type="nucleotide sequence ID" value="NZ_CABJBH010000014.1"/>
</dbReference>
<dbReference type="InterPro" id="IPR025156">
    <property type="entry name" value="RNase_M5_C"/>
</dbReference>
<evidence type="ECO:0000256" key="12">
    <source>
        <dbReference type="NCBIfam" id="TIGR00334"/>
    </source>
</evidence>
<dbReference type="HAMAP" id="MF_01469">
    <property type="entry name" value="RNase_M5"/>
    <property type="match status" value="1"/>
</dbReference>
<evidence type="ECO:0000256" key="9">
    <source>
        <dbReference type="ARBA" id="ARBA00022842"/>
    </source>
</evidence>
<keyword evidence="9" id="KW-0460">Magnesium</keyword>
<dbReference type="InterPro" id="IPR006171">
    <property type="entry name" value="TOPRIM_dom"/>
</dbReference>
<protein>
    <recommendedName>
        <fullName evidence="11 12">Ribonuclease M5</fullName>
        <ecNumber evidence="11 12">3.1.26.8</ecNumber>
    </recommendedName>
    <alternativeName>
        <fullName evidence="11">RNase M5</fullName>
    </alternativeName>
    <alternativeName>
        <fullName evidence="11">Ribosomal RNA terminal maturase M5</fullName>
    </alternativeName>
</protein>
<keyword evidence="1 11" id="KW-0963">Cytoplasm</keyword>
<comment type="caution">
    <text evidence="13">The sequence shown here is derived from an EMBL/GenBank/DDBJ whole genome shotgun (WGS) entry which is preliminary data.</text>
</comment>
<dbReference type="PROSITE" id="PS50880">
    <property type="entry name" value="TOPRIM"/>
    <property type="match status" value="1"/>
</dbReference>
<dbReference type="EMBL" id="WMQE01000012">
    <property type="protein sequence ID" value="MTK21112.1"/>
    <property type="molecule type" value="Genomic_DNA"/>
</dbReference>
<accession>A0A173S2Z3</accession>
<name>A0A173S2Z3_9FIRM</name>
<dbReference type="GO" id="GO:0046872">
    <property type="term" value="F:metal ion binding"/>
    <property type="evidence" value="ECO:0007669"/>
    <property type="project" value="UniProtKB-KW"/>
</dbReference>
<dbReference type="AlphaFoldDB" id="A0A173S2Z3"/>
<dbReference type="FunFam" id="3.40.1360.10:FF:000006">
    <property type="entry name" value="Ribonuclease M5"/>
    <property type="match status" value="1"/>
</dbReference>
<dbReference type="PANTHER" id="PTHR39156:SF1">
    <property type="entry name" value="RIBONUCLEASE M5"/>
    <property type="match status" value="1"/>
</dbReference>
<keyword evidence="5" id="KW-0479">Metal-binding</keyword>
<evidence type="ECO:0000256" key="4">
    <source>
        <dbReference type="ARBA" id="ARBA00022722"/>
    </source>
</evidence>
<dbReference type="EC" id="3.1.26.8" evidence="11 12"/>
<keyword evidence="6 11" id="KW-0699">rRNA-binding</keyword>
<dbReference type="Pfam" id="PF13331">
    <property type="entry name" value="DUF4093"/>
    <property type="match status" value="1"/>
</dbReference>
<dbReference type="GO" id="GO:0043822">
    <property type="term" value="F:ribonuclease M5 activity"/>
    <property type="evidence" value="ECO:0007669"/>
    <property type="project" value="UniProtKB-UniRule"/>
</dbReference>
<dbReference type="SUPFAM" id="SSF110455">
    <property type="entry name" value="Toprim domain"/>
    <property type="match status" value="1"/>
</dbReference>
<dbReference type="GO" id="GO:0006364">
    <property type="term" value="P:rRNA processing"/>
    <property type="evidence" value="ECO:0007669"/>
    <property type="project" value="UniProtKB-UniRule"/>
</dbReference>
<reference evidence="13 14" key="1">
    <citation type="journal article" date="2019" name="Nat. Med.">
        <title>A library of human gut bacterial isolates paired with longitudinal multiomics data enables mechanistic microbiome research.</title>
        <authorList>
            <person name="Poyet M."/>
            <person name="Groussin M."/>
            <person name="Gibbons S.M."/>
            <person name="Avila-Pacheco J."/>
            <person name="Jiang X."/>
            <person name="Kearney S.M."/>
            <person name="Perrotta A.R."/>
            <person name="Berdy B."/>
            <person name="Zhao S."/>
            <person name="Lieberman T.D."/>
            <person name="Swanson P.K."/>
            <person name="Smith M."/>
            <person name="Roesemann S."/>
            <person name="Alexander J.E."/>
            <person name="Rich S.A."/>
            <person name="Livny J."/>
            <person name="Vlamakis H."/>
            <person name="Clish C."/>
            <person name="Bullock K."/>
            <person name="Deik A."/>
            <person name="Scott J."/>
            <person name="Pierce K.A."/>
            <person name="Xavier R.J."/>
            <person name="Alm E.J."/>
        </authorList>
    </citation>
    <scope>NUCLEOTIDE SEQUENCE [LARGE SCALE GENOMIC DNA]</scope>
    <source>
        <strain evidence="13 14">BIOML-A198</strain>
    </source>
</reference>
<comment type="catalytic activity">
    <reaction evidence="11">
        <text>Endonucleolytic cleavage of RNA, removing 21 and 42 nucleotides, respectively, from the 5'- and 3'-termini of a 5S-rRNA precursor.</text>
        <dbReference type="EC" id="3.1.26.8"/>
    </reaction>
</comment>
<keyword evidence="7 11" id="KW-0255">Endonuclease</keyword>
<keyword evidence="10 11" id="KW-0694">RNA-binding</keyword>
<evidence type="ECO:0000256" key="3">
    <source>
        <dbReference type="ARBA" id="ARBA00022552"/>
    </source>
</evidence>
<evidence type="ECO:0000256" key="11">
    <source>
        <dbReference type="HAMAP-Rule" id="MF_01469"/>
    </source>
</evidence>
<dbReference type="OrthoDB" id="9791329at2"/>
<dbReference type="GO" id="GO:0005737">
    <property type="term" value="C:cytoplasm"/>
    <property type="evidence" value="ECO:0007669"/>
    <property type="project" value="UniProtKB-SubCell"/>
</dbReference>
<dbReference type="InterPro" id="IPR034141">
    <property type="entry name" value="TOPRIM_RNase_M5-like"/>
</dbReference>
<dbReference type="PANTHER" id="PTHR39156">
    <property type="entry name" value="RIBONUCLEASE M5"/>
    <property type="match status" value="1"/>
</dbReference>
<keyword evidence="3 11" id="KW-0698">rRNA processing</keyword>
<evidence type="ECO:0000256" key="5">
    <source>
        <dbReference type="ARBA" id="ARBA00022723"/>
    </source>
</evidence>
<dbReference type="CDD" id="cd01027">
    <property type="entry name" value="TOPRIM_RNase_M5_like"/>
    <property type="match status" value="1"/>
</dbReference>
<gene>
    <name evidence="11 13" type="primary">rnmV</name>
    <name evidence="13" type="ORF">GMA92_06730</name>
</gene>
<evidence type="ECO:0000256" key="8">
    <source>
        <dbReference type="ARBA" id="ARBA00022801"/>
    </source>
</evidence>
<evidence type="ECO:0000256" key="1">
    <source>
        <dbReference type="ARBA" id="ARBA00022490"/>
    </source>
</evidence>
<evidence type="ECO:0000256" key="2">
    <source>
        <dbReference type="ARBA" id="ARBA00022517"/>
    </source>
</evidence>
<dbReference type="Pfam" id="PF01751">
    <property type="entry name" value="Toprim"/>
    <property type="match status" value="1"/>
</dbReference>
<keyword evidence="8 11" id="KW-0378">Hydrolase</keyword>
<sequence length="180" mass="20041">MLFKEVIVVEGRDDTRRLKEIFPDIETIETNGSAIDKPTLERIKILNETRGVIVFTDPDFPGNKIRQAVTEVVPECKHAYLKKQDAIAKNGSGVGVEHASNEAIKAALENLLTASKTIVEEIEMQFLIENQLIGHANSSSLREHLSDVLGIGYVNGKQLQKRLMMFGISKEQVIEALSKK</sequence>
<evidence type="ECO:0000313" key="13">
    <source>
        <dbReference type="EMBL" id="MTK21112.1"/>
    </source>
</evidence>
<keyword evidence="2 11" id="KW-0690">Ribosome biogenesis</keyword>
<comment type="similarity">
    <text evidence="11">Belongs to the ribonuclease M5 family.</text>
</comment>
<evidence type="ECO:0000256" key="6">
    <source>
        <dbReference type="ARBA" id="ARBA00022730"/>
    </source>
</evidence>
<comment type="subcellular location">
    <subcellularLocation>
        <location evidence="11">Cytoplasm</location>
    </subcellularLocation>
</comment>
<proteinExistence type="inferred from homology"/>
<evidence type="ECO:0000256" key="10">
    <source>
        <dbReference type="ARBA" id="ARBA00022884"/>
    </source>
</evidence>
<dbReference type="InterPro" id="IPR004466">
    <property type="entry name" value="RNase_M5"/>
</dbReference>
<dbReference type="GeneID" id="60058103"/>
<comment type="function">
    <text evidence="11">Required for correct processing of both the 5' and 3' ends of 5S rRNA precursor. Cleaves both sides of a double-stranded region yielding mature 5S rRNA in one step.</text>
</comment>
<organism evidence="13 14">
    <name type="scientific">Turicibacter sanguinis</name>
    <dbReference type="NCBI Taxonomy" id="154288"/>
    <lineage>
        <taxon>Bacteria</taxon>
        <taxon>Bacillati</taxon>
        <taxon>Bacillota</taxon>
        <taxon>Erysipelotrichia</taxon>
        <taxon>Erysipelotrichales</taxon>
        <taxon>Turicibacteraceae</taxon>
        <taxon>Turicibacter</taxon>
    </lineage>
</organism>
<evidence type="ECO:0000313" key="14">
    <source>
        <dbReference type="Proteomes" id="UP000487649"/>
    </source>
</evidence>
<evidence type="ECO:0000256" key="7">
    <source>
        <dbReference type="ARBA" id="ARBA00022759"/>
    </source>
</evidence>
<dbReference type="SMART" id="SM00493">
    <property type="entry name" value="TOPRIM"/>
    <property type="match status" value="1"/>
</dbReference>
<dbReference type="GO" id="GO:0019843">
    <property type="term" value="F:rRNA binding"/>
    <property type="evidence" value="ECO:0007669"/>
    <property type="project" value="UniProtKB-KW"/>
</dbReference>
<keyword evidence="4 11" id="KW-0540">Nuclease</keyword>
<dbReference type="Gene3D" id="3.40.1360.10">
    <property type="match status" value="1"/>
</dbReference>
<dbReference type="Proteomes" id="UP000487649">
    <property type="component" value="Unassembled WGS sequence"/>
</dbReference>
<dbReference type="NCBIfam" id="TIGR00334">
    <property type="entry name" value="5S_RNA_mat_M5"/>
    <property type="match status" value="1"/>
</dbReference>